<dbReference type="AlphaFoldDB" id="A0A7W7L672"/>
<dbReference type="Gene3D" id="2.80.10.50">
    <property type="match status" value="2"/>
</dbReference>
<comment type="caution">
    <text evidence="2">The sequence shown here is derived from an EMBL/GenBank/DDBJ whole genome shotgun (WGS) entry which is preliminary data.</text>
</comment>
<evidence type="ECO:0000313" key="3">
    <source>
        <dbReference type="Proteomes" id="UP000556436"/>
    </source>
</evidence>
<sequence length="151" mass="16842">MPRAAADVPAFVRLQVEHSGQCLTIEEGSFQEGAYARQLKCADGLDNQLFELLPSGSASFEVRAKHSGRCLSVDADLKWAGQRWCFGSTPPQHWKVVMVEVTKELYELRPVHVPNWCLDIAEASLDEGEHAQIFQCNGTDAQRWRILSAVS</sequence>
<dbReference type="InterPro" id="IPR035992">
    <property type="entry name" value="Ricin_B-like_lectins"/>
</dbReference>
<dbReference type="RefSeq" id="WP_184729983.1">
    <property type="nucleotide sequence ID" value="NZ_BMRW01000001.1"/>
</dbReference>
<dbReference type="InterPro" id="IPR000772">
    <property type="entry name" value="Ricin_B_lectin"/>
</dbReference>
<reference evidence="2 3" key="1">
    <citation type="submission" date="2020-08" db="EMBL/GenBank/DDBJ databases">
        <title>Genomic Encyclopedia of Type Strains, Phase III (KMG-III): the genomes of soil and plant-associated and newly described type strains.</title>
        <authorList>
            <person name="Whitman W."/>
        </authorList>
    </citation>
    <scope>NUCLEOTIDE SEQUENCE [LARGE SCALE GENOMIC DNA]</scope>
    <source>
        <strain evidence="2 3">CECT 3265</strain>
    </source>
</reference>
<gene>
    <name evidence="2" type="ORF">FHS38_000389</name>
</gene>
<accession>A0A7W7L672</accession>
<protein>
    <recommendedName>
        <fullName evidence="1">Ricin B lectin domain-containing protein</fullName>
    </recommendedName>
</protein>
<dbReference type="Proteomes" id="UP000556436">
    <property type="component" value="Unassembled WGS sequence"/>
</dbReference>
<dbReference type="Pfam" id="PF14200">
    <property type="entry name" value="RicinB_lectin_2"/>
    <property type="match status" value="2"/>
</dbReference>
<dbReference type="CDD" id="cd00161">
    <property type="entry name" value="beta-trefoil_Ricin-like"/>
    <property type="match status" value="1"/>
</dbReference>
<evidence type="ECO:0000313" key="2">
    <source>
        <dbReference type="EMBL" id="MBB4884380.1"/>
    </source>
</evidence>
<feature type="domain" description="Ricin B lectin" evidence="1">
    <location>
        <begin position="92"/>
        <end position="147"/>
    </location>
</feature>
<feature type="domain" description="Ricin B lectin" evidence="1">
    <location>
        <begin position="12"/>
        <end position="74"/>
    </location>
</feature>
<dbReference type="PROSITE" id="PS50231">
    <property type="entry name" value="RICIN_B_LECTIN"/>
    <property type="match status" value="1"/>
</dbReference>
<keyword evidence="3" id="KW-1185">Reference proteome</keyword>
<evidence type="ECO:0000259" key="1">
    <source>
        <dbReference type="Pfam" id="PF14200"/>
    </source>
</evidence>
<dbReference type="EMBL" id="JACHJG010000001">
    <property type="protein sequence ID" value="MBB4884380.1"/>
    <property type="molecule type" value="Genomic_DNA"/>
</dbReference>
<organism evidence="2 3">
    <name type="scientific">Streptomyces netropsis</name>
    <name type="common">Streptoverticillium netropsis</name>
    <dbReference type="NCBI Taxonomy" id="55404"/>
    <lineage>
        <taxon>Bacteria</taxon>
        <taxon>Bacillati</taxon>
        <taxon>Actinomycetota</taxon>
        <taxon>Actinomycetes</taxon>
        <taxon>Kitasatosporales</taxon>
        <taxon>Streptomycetaceae</taxon>
        <taxon>Streptomyces</taxon>
    </lineage>
</organism>
<proteinExistence type="predicted"/>
<dbReference type="SUPFAM" id="SSF50370">
    <property type="entry name" value="Ricin B-like lectins"/>
    <property type="match status" value="1"/>
</dbReference>
<name>A0A7W7L672_STRNE</name>